<dbReference type="Proteomes" id="UP000789833">
    <property type="component" value="Unassembled WGS sequence"/>
</dbReference>
<evidence type="ECO:0000313" key="2">
    <source>
        <dbReference type="Proteomes" id="UP000789833"/>
    </source>
</evidence>
<evidence type="ECO:0000313" key="1">
    <source>
        <dbReference type="EMBL" id="CAG9621290.1"/>
    </source>
</evidence>
<proteinExistence type="predicted"/>
<sequence>MPFGGVYRIPKIEVNTTDEERNEWDVPSLKDLYSFQNLRGFMNYTVIGSIDNTSFIVNILKLERAPVHSPSLKSTPCGVTTDNQLIYENPYGWKWTENSDGSLDLCWLIMPEVPVIAHAVAEEGTAITRTIIINGHSCVFIYFNNTKTIYFKTNEGIWSITGKNEKNVIKKAEELLI</sequence>
<dbReference type="EMBL" id="CAKJTJ010000009">
    <property type="protein sequence ID" value="CAG9621290.1"/>
    <property type="molecule type" value="Genomic_DNA"/>
</dbReference>
<reference evidence="1 2" key="1">
    <citation type="submission" date="2021-10" db="EMBL/GenBank/DDBJ databases">
        <authorList>
            <person name="Criscuolo A."/>
        </authorList>
    </citation>
    <scope>NUCLEOTIDE SEQUENCE [LARGE SCALE GENOMIC DNA]</scope>
    <source>
        <strain evidence="2">CIP 111883</strain>
    </source>
</reference>
<keyword evidence="2" id="KW-1185">Reference proteome</keyword>
<comment type="caution">
    <text evidence="1">The sequence shown here is derived from an EMBL/GenBank/DDBJ whole genome shotgun (WGS) entry which is preliminary data.</text>
</comment>
<dbReference type="RefSeq" id="WP_230501187.1">
    <property type="nucleotide sequence ID" value="NZ_CAKJTJ010000009.1"/>
</dbReference>
<name>A0ABM8YMV6_9BACI</name>
<gene>
    <name evidence="1" type="ORF">BACCIP111883_02062</name>
</gene>
<protein>
    <submittedName>
        <fullName evidence="1">Uncharacterized protein</fullName>
    </submittedName>
</protein>
<accession>A0ABM8YMV6</accession>
<organism evidence="1 2">
    <name type="scientific">Sutcliffiella rhizosphaerae</name>
    <dbReference type="NCBI Taxonomy" id="2880967"/>
    <lineage>
        <taxon>Bacteria</taxon>
        <taxon>Bacillati</taxon>
        <taxon>Bacillota</taxon>
        <taxon>Bacilli</taxon>
        <taxon>Bacillales</taxon>
        <taxon>Bacillaceae</taxon>
        <taxon>Sutcliffiella</taxon>
    </lineage>
</organism>